<reference evidence="3 4" key="1">
    <citation type="journal article" date="2022" name="Front. Microbiol.">
        <title>Commensal bacteria contribute to the growth of multidrug-resistant Avibacterium paragallinarum in chickens.</title>
        <authorList>
            <person name="Zhu J."/>
            <person name="Chen Y."/>
            <person name="Wu Y."/>
            <person name="Wang Y."/>
            <person name="Zhu K."/>
        </authorList>
    </citation>
    <scope>NUCLEOTIDE SEQUENCE [LARGE SCALE GENOMIC DNA]</scope>
    <source>
        <strain evidence="3 4">AV12</strain>
    </source>
</reference>
<dbReference type="InterPro" id="IPR037126">
    <property type="entry name" value="PdaC/RsiV-like_sf"/>
</dbReference>
<feature type="chain" id="PRO_5045922766" evidence="1">
    <location>
        <begin position="19"/>
        <end position="283"/>
    </location>
</feature>
<feature type="signal peptide" evidence="1">
    <location>
        <begin position="1"/>
        <end position="18"/>
    </location>
</feature>
<dbReference type="PROSITE" id="PS51257">
    <property type="entry name" value="PROKAR_LIPOPROTEIN"/>
    <property type="match status" value="1"/>
</dbReference>
<dbReference type="Gene3D" id="3.30.565.40">
    <property type="entry name" value="Fervidobacterium nodosum Rt17-B1 like"/>
    <property type="match status" value="1"/>
</dbReference>
<evidence type="ECO:0000313" key="4">
    <source>
        <dbReference type="Proteomes" id="UP001352533"/>
    </source>
</evidence>
<organism evidence="3 4">
    <name type="scientific">Avibacterium paragallinarum</name>
    <name type="common">Haemophilus gallinarum</name>
    <dbReference type="NCBI Taxonomy" id="728"/>
    <lineage>
        <taxon>Bacteria</taxon>
        <taxon>Pseudomonadati</taxon>
        <taxon>Pseudomonadota</taxon>
        <taxon>Gammaproteobacteria</taxon>
        <taxon>Pasteurellales</taxon>
        <taxon>Pasteurellaceae</taxon>
        <taxon>Avibacterium</taxon>
    </lineage>
</organism>
<accession>A0ABU7QSF9</accession>
<evidence type="ECO:0000256" key="1">
    <source>
        <dbReference type="SAM" id="SignalP"/>
    </source>
</evidence>
<dbReference type="Proteomes" id="UP001352533">
    <property type="component" value="Unassembled WGS sequence"/>
</dbReference>
<proteinExistence type="predicted"/>
<evidence type="ECO:0000313" key="3">
    <source>
        <dbReference type="EMBL" id="MEE6113535.1"/>
    </source>
</evidence>
<dbReference type="RefSeq" id="WP_194751950.1">
    <property type="nucleotide sequence ID" value="NZ_JACEWB010000027.1"/>
</dbReference>
<gene>
    <name evidence="3" type="ORF">M5S25_10075</name>
</gene>
<feature type="domain" description="DUF3298" evidence="2">
    <location>
        <begin position="199"/>
        <end position="271"/>
    </location>
</feature>
<sequence>MKKTLLPLLIVAALGLSACNEQNKNAEKPQVQASEKISQNFPALRVEDTPIFNKHETLPLELESGDKIDAQITTFVNVPETQVPWLNQLLLTKQYEAGVDYLESDDTPLTDAEIQAQANPSKQDLEQLFARIHQDAIQSVKVDGSWGAEFAVHLSYVGQKNNWVVFRKEIYTYSGGAHGLQVGGYLNIDVEKQAVLSLDDLIDKKDQPALSEKLWKIYTALPENQGDIYADKANFYISPEFYFDQNGLNFVYPPYALFPYAYGETTLTLPWYSDEMKLIKVDW</sequence>
<evidence type="ECO:0000259" key="2">
    <source>
        <dbReference type="Pfam" id="PF11738"/>
    </source>
</evidence>
<dbReference type="InterPro" id="IPR021729">
    <property type="entry name" value="DUF3298"/>
</dbReference>
<dbReference type="EMBL" id="JAMDKS010000027">
    <property type="protein sequence ID" value="MEE6113535.1"/>
    <property type="molecule type" value="Genomic_DNA"/>
</dbReference>
<protein>
    <submittedName>
        <fullName evidence="3">RsiV family protein</fullName>
    </submittedName>
</protein>
<comment type="caution">
    <text evidence="3">The sequence shown here is derived from an EMBL/GenBank/DDBJ whole genome shotgun (WGS) entry which is preliminary data.</text>
</comment>
<dbReference type="Pfam" id="PF11738">
    <property type="entry name" value="DUF3298"/>
    <property type="match status" value="1"/>
</dbReference>
<dbReference type="Gene3D" id="3.90.640.20">
    <property type="entry name" value="Heat-shock cognate protein, ATPase"/>
    <property type="match status" value="1"/>
</dbReference>
<name>A0ABU7QSF9_AVIPA</name>
<keyword evidence="1" id="KW-0732">Signal</keyword>
<keyword evidence="4" id="KW-1185">Reference proteome</keyword>